<organism evidence="4 5">
    <name type="scientific">Candidatus Zymogenus saltonus</name>
    <dbReference type="NCBI Taxonomy" id="2844893"/>
    <lineage>
        <taxon>Bacteria</taxon>
        <taxon>Deltaproteobacteria</taxon>
        <taxon>Candidatus Zymogenia</taxon>
        <taxon>Candidatus Zymogeniales</taxon>
        <taxon>Candidatus Zymogenaceae</taxon>
        <taxon>Candidatus Zymogenus</taxon>
    </lineage>
</organism>
<dbReference type="PROSITE" id="PS50977">
    <property type="entry name" value="HTH_TETR_2"/>
    <property type="match status" value="1"/>
</dbReference>
<dbReference type="Proteomes" id="UP000809273">
    <property type="component" value="Unassembled WGS sequence"/>
</dbReference>
<sequence>MSPRTTPENRIPDIVRAAFRVFSTKGYRKTRMEEIAVEAGVSKGTLYYYFTSKAQLLHYLLENGIVREGDDIPSTEESSGVSEWDIIEYLGQRLRSSMKMEIVESILSYRDKGNIDIEKELKDIVGEMWDMIEKNRIMIILVEQSQADIPGLAKLFNIWGRGMMIDMFEEYLKSRTELSAIRPLSFPALISRMLVETVNWFGLNEYRHGDADSIPRDDLVNDLASLLARGLRPDQ</sequence>
<protein>
    <submittedName>
        <fullName evidence="4">TetR/AcrR family transcriptional regulator</fullName>
    </submittedName>
</protein>
<dbReference type="GO" id="GO:0003700">
    <property type="term" value="F:DNA-binding transcription factor activity"/>
    <property type="evidence" value="ECO:0007669"/>
    <property type="project" value="TreeGrafter"/>
</dbReference>
<evidence type="ECO:0000256" key="1">
    <source>
        <dbReference type="ARBA" id="ARBA00023125"/>
    </source>
</evidence>
<dbReference type="Pfam" id="PF00440">
    <property type="entry name" value="TetR_N"/>
    <property type="match status" value="1"/>
</dbReference>
<dbReference type="AlphaFoldDB" id="A0A9D8KG52"/>
<comment type="caution">
    <text evidence="4">The sequence shown here is derived from an EMBL/GenBank/DDBJ whole genome shotgun (WGS) entry which is preliminary data.</text>
</comment>
<dbReference type="EMBL" id="JAFGIX010000061">
    <property type="protein sequence ID" value="MBN1573982.1"/>
    <property type="molecule type" value="Genomic_DNA"/>
</dbReference>
<dbReference type="Gene3D" id="1.10.357.10">
    <property type="entry name" value="Tetracycline Repressor, domain 2"/>
    <property type="match status" value="1"/>
</dbReference>
<dbReference type="InterPro" id="IPR009057">
    <property type="entry name" value="Homeodomain-like_sf"/>
</dbReference>
<dbReference type="InterPro" id="IPR050109">
    <property type="entry name" value="HTH-type_TetR-like_transc_reg"/>
</dbReference>
<reference evidence="4" key="1">
    <citation type="journal article" date="2021" name="Environ. Microbiol.">
        <title>Genomic characterization of three novel Desulfobacterota classes expand the metabolic and phylogenetic diversity of the phylum.</title>
        <authorList>
            <person name="Murphy C.L."/>
            <person name="Biggerstaff J."/>
            <person name="Eichhorn A."/>
            <person name="Ewing E."/>
            <person name="Shahan R."/>
            <person name="Soriano D."/>
            <person name="Stewart S."/>
            <person name="VanMol K."/>
            <person name="Walker R."/>
            <person name="Walters P."/>
            <person name="Elshahed M.S."/>
            <person name="Youssef N.H."/>
        </authorList>
    </citation>
    <scope>NUCLEOTIDE SEQUENCE</scope>
    <source>
        <strain evidence="4">Zod_Metabat.24</strain>
    </source>
</reference>
<dbReference type="PANTHER" id="PTHR30055:SF226">
    <property type="entry name" value="HTH-TYPE TRANSCRIPTIONAL REGULATOR PKSA"/>
    <property type="match status" value="1"/>
</dbReference>
<feature type="domain" description="HTH tetR-type" evidence="3">
    <location>
        <begin position="8"/>
        <end position="68"/>
    </location>
</feature>
<proteinExistence type="predicted"/>
<evidence type="ECO:0000256" key="2">
    <source>
        <dbReference type="PROSITE-ProRule" id="PRU00335"/>
    </source>
</evidence>
<evidence type="ECO:0000313" key="4">
    <source>
        <dbReference type="EMBL" id="MBN1573982.1"/>
    </source>
</evidence>
<name>A0A9D8KG52_9DELT</name>
<reference evidence="4" key="2">
    <citation type="submission" date="2021-01" db="EMBL/GenBank/DDBJ databases">
        <authorList>
            <person name="Hahn C.R."/>
            <person name="Youssef N.H."/>
            <person name="Elshahed M."/>
        </authorList>
    </citation>
    <scope>NUCLEOTIDE SEQUENCE</scope>
    <source>
        <strain evidence="4">Zod_Metabat.24</strain>
    </source>
</reference>
<evidence type="ECO:0000313" key="5">
    <source>
        <dbReference type="Proteomes" id="UP000809273"/>
    </source>
</evidence>
<dbReference type="SUPFAM" id="SSF46689">
    <property type="entry name" value="Homeodomain-like"/>
    <property type="match status" value="1"/>
</dbReference>
<dbReference type="PRINTS" id="PR00455">
    <property type="entry name" value="HTHTETR"/>
</dbReference>
<dbReference type="InterPro" id="IPR001647">
    <property type="entry name" value="HTH_TetR"/>
</dbReference>
<dbReference type="GO" id="GO:0000976">
    <property type="term" value="F:transcription cis-regulatory region binding"/>
    <property type="evidence" value="ECO:0007669"/>
    <property type="project" value="TreeGrafter"/>
</dbReference>
<evidence type="ECO:0000259" key="3">
    <source>
        <dbReference type="PROSITE" id="PS50977"/>
    </source>
</evidence>
<feature type="DNA-binding region" description="H-T-H motif" evidence="2">
    <location>
        <begin position="31"/>
        <end position="50"/>
    </location>
</feature>
<accession>A0A9D8KG52</accession>
<gene>
    <name evidence="4" type="ORF">JW984_12370</name>
</gene>
<dbReference type="PANTHER" id="PTHR30055">
    <property type="entry name" value="HTH-TYPE TRANSCRIPTIONAL REGULATOR RUTR"/>
    <property type="match status" value="1"/>
</dbReference>
<keyword evidence="1 2" id="KW-0238">DNA-binding</keyword>